<evidence type="ECO:0000313" key="5">
    <source>
        <dbReference type="Proteomes" id="UP000236728"/>
    </source>
</evidence>
<sequence>MTLRDAVPLDAASIVAIYNHYVTTTSVSFEEAEVAAAEMAARIEAIQASGLPWYVATDGDRTLGYAYASRWRSRSAYRYAAEVTVYVAAGQGAKGAGSALYRLLLPTLRERGFHTALATIALPNPASIAFHERFGFRKAGHVSQVGFKENRWVDVGYWQLMLQSPVPEAASGGR</sequence>
<dbReference type="InterPro" id="IPR000182">
    <property type="entry name" value="GNAT_dom"/>
</dbReference>
<dbReference type="Proteomes" id="UP000236728">
    <property type="component" value="Unassembled WGS sequence"/>
</dbReference>
<gene>
    <name evidence="4" type="ORF">SAMN05421819_2798</name>
</gene>
<evidence type="ECO:0000313" key="4">
    <source>
        <dbReference type="EMBL" id="SEG38174.1"/>
    </source>
</evidence>
<dbReference type="SUPFAM" id="SSF55729">
    <property type="entry name" value="Acyl-CoA N-acyltransferases (Nat)"/>
    <property type="match status" value="1"/>
</dbReference>
<dbReference type="PANTHER" id="PTHR43072:SF23">
    <property type="entry name" value="UPF0039 PROTEIN C11D3.02C"/>
    <property type="match status" value="1"/>
</dbReference>
<dbReference type="GO" id="GO:0016747">
    <property type="term" value="F:acyltransferase activity, transferring groups other than amino-acyl groups"/>
    <property type="evidence" value="ECO:0007669"/>
    <property type="project" value="InterPro"/>
</dbReference>
<dbReference type="PROSITE" id="PS51186">
    <property type="entry name" value="GNAT"/>
    <property type="match status" value="1"/>
</dbReference>
<dbReference type="Gene3D" id="3.40.630.30">
    <property type="match status" value="1"/>
</dbReference>
<dbReference type="Pfam" id="PF13420">
    <property type="entry name" value="Acetyltransf_4"/>
    <property type="match status" value="1"/>
</dbReference>
<dbReference type="EMBL" id="FNVA01000004">
    <property type="protein sequence ID" value="SEG38174.1"/>
    <property type="molecule type" value="Genomic_DNA"/>
</dbReference>
<dbReference type="RefSeq" id="WP_103933657.1">
    <property type="nucleotide sequence ID" value="NZ_FNVA01000004.1"/>
</dbReference>
<reference evidence="4 5" key="1">
    <citation type="submission" date="2016-10" db="EMBL/GenBank/DDBJ databases">
        <authorList>
            <person name="de Groot N.N."/>
        </authorList>
    </citation>
    <scope>NUCLEOTIDE SEQUENCE [LARGE SCALE GENOMIC DNA]</scope>
    <source>
        <strain evidence="4 5">DSM 22489</strain>
    </source>
</reference>
<dbReference type="PANTHER" id="PTHR43072">
    <property type="entry name" value="N-ACETYLTRANSFERASE"/>
    <property type="match status" value="1"/>
</dbReference>
<accession>A0A1H5ZQ96</accession>
<evidence type="ECO:0000256" key="2">
    <source>
        <dbReference type="ARBA" id="ARBA00023315"/>
    </source>
</evidence>
<proteinExistence type="predicted"/>
<name>A0A1H5ZQ96_9BACT</name>
<dbReference type="AlphaFoldDB" id="A0A1H5ZQ96"/>
<keyword evidence="5" id="KW-1185">Reference proteome</keyword>
<organism evidence="4 5">
    <name type="scientific">Bryocella elongata</name>
    <dbReference type="NCBI Taxonomy" id="863522"/>
    <lineage>
        <taxon>Bacteria</taxon>
        <taxon>Pseudomonadati</taxon>
        <taxon>Acidobacteriota</taxon>
        <taxon>Terriglobia</taxon>
        <taxon>Terriglobales</taxon>
        <taxon>Acidobacteriaceae</taxon>
        <taxon>Bryocella</taxon>
    </lineage>
</organism>
<dbReference type="OrthoDB" id="9798006at2"/>
<feature type="domain" description="N-acetyltransferase" evidence="3">
    <location>
        <begin position="1"/>
        <end position="163"/>
    </location>
</feature>
<keyword evidence="2" id="KW-0012">Acyltransferase</keyword>
<protein>
    <submittedName>
        <fullName evidence="4">Phosphinothricin acetyltransferase</fullName>
    </submittedName>
</protein>
<dbReference type="InterPro" id="IPR016181">
    <property type="entry name" value="Acyl_CoA_acyltransferase"/>
</dbReference>
<evidence type="ECO:0000259" key="3">
    <source>
        <dbReference type="PROSITE" id="PS51186"/>
    </source>
</evidence>
<evidence type="ECO:0000256" key="1">
    <source>
        <dbReference type="ARBA" id="ARBA00022679"/>
    </source>
</evidence>
<keyword evidence="1 4" id="KW-0808">Transferase</keyword>